<dbReference type="CDD" id="cd03801">
    <property type="entry name" value="GT4_PimA-like"/>
    <property type="match status" value="1"/>
</dbReference>
<dbReference type="Proteomes" id="UP000281741">
    <property type="component" value="Chromosome"/>
</dbReference>
<evidence type="ECO:0000313" key="3">
    <source>
        <dbReference type="EMBL" id="AZA86092.1"/>
    </source>
</evidence>
<organism evidence="3 5">
    <name type="scientific">Chryseobacterium shandongense</name>
    <dbReference type="NCBI Taxonomy" id="1493872"/>
    <lineage>
        <taxon>Bacteria</taxon>
        <taxon>Pseudomonadati</taxon>
        <taxon>Bacteroidota</taxon>
        <taxon>Flavobacteriia</taxon>
        <taxon>Flavobacteriales</taxon>
        <taxon>Weeksellaceae</taxon>
        <taxon>Chryseobacterium group</taxon>
        <taxon>Chryseobacterium</taxon>
    </lineage>
</organism>
<dbReference type="EMBL" id="CP033912">
    <property type="protein sequence ID" value="AZA94500.1"/>
    <property type="molecule type" value="Genomic_DNA"/>
</dbReference>
<feature type="domain" description="Glycosyl transferase family 1" evidence="2">
    <location>
        <begin position="184"/>
        <end position="344"/>
    </location>
</feature>
<evidence type="ECO:0000313" key="4">
    <source>
        <dbReference type="EMBL" id="AZA94500.1"/>
    </source>
</evidence>
<dbReference type="Proteomes" id="UP000274073">
    <property type="component" value="Chromosome"/>
</dbReference>
<sequence>MKFITVCDMNRIVAIHLLNDYSGSPKVLMQLLKIWTGKNIEAHLFTSGGSRGFLSDLPKVTRHLIWYRFSQNPLIKICNFFISQLILAIKLLLFLRRKDIIYINTVLPFGAAIAGKLRGCKIIYHIHETSIKPEIFKNFLFGIARLTASKGVFVSDYLMKKEPLVKNQVLLYNVLERDFAEKADRSYGSGKEPIILMICSLKSYKGVDEFVKLAEINSTYIFKLVLNASQKEIDIYFKGKTLPDHLKIYPTQTDIHSFYREASIIVNLSRPDEWVETFGLTILEGMRYRLPAIVPPVGGITELVNENKNGFLINSADVYELSGKIHYLMCNEDIYKSFSDSAYQKSLLFSEAYFEETCLKMISI</sequence>
<keyword evidence="1" id="KW-0808">Transferase</keyword>
<evidence type="ECO:0000259" key="2">
    <source>
        <dbReference type="Pfam" id="PF00534"/>
    </source>
</evidence>
<dbReference type="KEGG" id="csha:EG350_11940"/>
<dbReference type="InterPro" id="IPR001296">
    <property type="entry name" value="Glyco_trans_1"/>
</dbReference>
<accession>A0A3G6MQ36</accession>
<keyword evidence="6" id="KW-1185">Reference proteome</keyword>
<evidence type="ECO:0000313" key="5">
    <source>
        <dbReference type="Proteomes" id="UP000274073"/>
    </source>
</evidence>
<evidence type="ECO:0000256" key="1">
    <source>
        <dbReference type="ARBA" id="ARBA00022679"/>
    </source>
</evidence>
<dbReference type="EMBL" id="CP033915">
    <property type="protein sequence ID" value="AZA86092.1"/>
    <property type="molecule type" value="Genomic_DNA"/>
</dbReference>
<dbReference type="OrthoDB" id="7560678at2"/>
<dbReference type="GO" id="GO:0016757">
    <property type="term" value="F:glycosyltransferase activity"/>
    <property type="evidence" value="ECO:0007669"/>
    <property type="project" value="InterPro"/>
</dbReference>
<dbReference type="SUPFAM" id="SSF53756">
    <property type="entry name" value="UDP-Glycosyltransferase/glycogen phosphorylase"/>
    <property type="match status" value="1"/>
</dbReference>
<protein>
    <submittedName>
        <fullName evidence="3">Glycosyltransferase</fullName>
    </submittedName>
</protein>
<dbReference type="AlphaFoldDB" id="A0A3G6MQ36"/>
<reference evidence="5 6" key="1">
    <citation type="submission" date="2018-11" db="EMBL/GenBank/DDBJ databases">
        <title>Proposal to divide the Flavobacteriaceae and reorganize its genera based on Amino Acid Identity values calculated from whole genome sequences.</title>
        <authorList>
            <person name="Nicholson A.C."/>
            <person name="Gulvik C.A."/>
            <person name="Whitney A.M."/>
            <person name="Humrighouse B.W."/>
            <person name="Bell M."/>
            <person name="Holmes B."/>
            <person name="Steigerwalt A.G."/>
            <person name="Villarma A."/>
            <person name="Sheth M."/>
            <person name="Batra D."/>
            <person name="Pryor J."/>
            <person name="Bernardet J.-F."/>
            <person name="Hugo C."/>
            <person name="Kampfer P."/>
            <person name="Newman J."/>
            <person name="McQuiston J.R."/>
        </authorList>
    </citation>
    <scope>NUCLEOTIDE SEQUENCE [LARGE SCALE GENOMIC DNA]</scope>
    <source>
        <strain evidence="3 5">G0207</strain>
        <strain evidence="4 6">H5143</strain>
    </source>
</reference>
<dbReference type="PANTHER" id="PTHR46401:SF2">
    <property type="entry name" value="GLYCOSYLTRANSFERASE WBBK-RELATED"/>
    <property type="match status" value="1"/>
</dbReference>
<dbReference type="PANTHER" id="PTHR46401">
    <property type="entry name" value="GLYCOSYLTRANSFERASE WBBK-RELATED"/>
    <property type="match status" value="1"/>
</dbReference>
<proteinExistence type="predicted"/>
<evidence type="ECO:0000313" key="6">
    <source>
        <dbReference type="Proteomes" id="UP000281741"/>
    </source>
</evidence>
<gene>
    <name evidence="3" type="ORF">EG349_04475</name>
    <name evidence="4" type="ORF">EG353_02500</name>
</gene>
<dbReference type="GO" id="GO:0009103">
    <property type="term" value="P:lipopolysaccharide biosynthetic process"/>
    <property type="evidence" value="ECO:0007669"/>
    <property type="project" value="TreeGrafter"/>
</dbReference>
<dbReference type="Gene3D" id="3.40.50.2000">
    <property type="entry name" value="Glycogen Phosphorylase B"/>
    <property type="match status" value="2"/>
</dbReference>
<dbReference type="Pfam" id="PF00534">
    <property type="entry name" value="Glycos_transf_1"/>
    <property type="match status" value="1"/>
</dbReference>
<name>A0A3G6MQ36_9FLAO</name>